<dbReference type="Gene3D" id="1.20.120.530">
    <property type="entry name" value="GntR ligand-binding domain-like"/>
    <property type="match status" value="1"/>
</dbReference>
<dbReference type="PROSITE" id="PS50949">
    <property type="entry name" value="HTH_GNTR"/>
    <property type="match status" value="1"/>
</dbReference>
<dbReference type="GO" id="GO:0003700">
    <property type="term" value="F:DNA-binding transcription factor activity"/>
    <property type="evidence" value="ECO:0007669"/>
    <property type="project" value="InterPro"/>
</dbReference>
<dbReference type="RefSeq" id="WP_103562243.1">
    <property type="nucleotide sequence ID" value="NZ_MTBP01000001.1"/>
</dbReference>
<evidence type="ECO:0000256" key="3">
    <source>
        <dbReference type="ARBA" id="ARBA00023163"/>
    </source>
</evidence>
<keyword evidence="3" id="KW-0804">Transcription</keyword>
<dbReference type="InterPro" id="IPR011711">
    <property type="entry name" value="GntR_C"/>
</dbReference>
<dbReference type="PRINTS" id="PR00035">
    <property type="entry name" value="HTHGNTR"/>
</dbReference>
<reference evidence="5 6" key="1">
    <citation type="journal article" date="2017" name="Chemistry">
        <title>Isolation, Biosynthesis and Chemical Modifications of Rubterolones A-F: Rare Tropolone Alkaloids from Actinomadura sp. 5-2.</title>
        <authorList>
            <person name="Guo H."/>
            <person name="Benndorf R."/>
            <person name="Leichnitz D."/>
            <person name="Klassen J.L."/>
            <person name="Vollmers J."/>
            <person name="Gorls H."/>
            <person name="Steinacker M."/>
            <person name="Weigel C."/>
            <person name="Dahse H.M."/>
            <person name="Kaster A.K."/>
            <person name="de Beer Z.W."/>
            <person name="Poulsen M."/>
            <person name="Beemelmanns C."/>
        </authorList>
    </citation>
    <scope>NUCLEOTIDE SEQUENCE [LARGE SCALE GENOMIC DNA]</scope>
    <source>
        <strain evidence="5 6">5-2</strain>
    </source>
</reference>
<dbReference type="SMART" id="SM00895">
    <property type="entry name" value="FCD"/>
    <property type="match status" value="1"/>
</dbReference>
<dbReference type="Gene3D" id="1.10.10.10">
    <property type="entry name" value="Winged helix-like DNA-binding domain superfamily/Winged helix DNA-binding domain"/>
    <property type="match status" value="1"/>
</dbReference>
<evidence type="ECO:0000259" key="4">
    <source>
        <dbReference type="PROSITE" id="PS50949"/>
    </source>
</evidence>
<comment type="caution">
    <text evidence="5">The sequence shown here is derived from an EMBL/GenBank/DDBJ whole genome shotgun (WGS) entry which is preliminary data.</text>
</comment>
<dbReference type="GO" id="GO:0003677">
    <property type="term" value="F:DNA binding"/>
    <property type="evidence" value="ECO:0007669"/>
    <property type="project" value="UniProtKB-KW"/>
</dbReference>
<dbReference type="InterPro" id="IPR008920">
    <property type="entry name" value="TF_FadR/GntR_C"/>
</dbReference>
<proteinExistence type="predicted"/>
<organism evidence="5 6">
    <name type="scientific">Actinomadura rubteroloni</name>
    <dbReference type="NCBI Taxonomy" id="1926885"/>
    <lineage>
        <taxon>Bacteria</taxon>
        <taxon>Bacillati</taxon>
        <taxon>Actinomycetota</taxon>
        <taxon>Actinomycetes</taxon>
        <taxon>Streptosporangiales</taxon>
        <taxon>Thermomonosporaceae</taxon>
        <taxon>Actinomadura</taxon>
    </lineage>
</organism>
<dbReference type="SUPFAM" id="SSF46785">
    <property type="entry name" value="Winged helix' DNA-binding domain"/>
    <property type="match status" value="1"/>
</dbReference>
<dbReference type="PANTHER" id="PTHR43537">
    <property type="entry name" value="TRANSCRIPTIONAL REGULATOR, GNTR FAMILY"/>
    <property type="match status" value="1"/>
</dbReference>
<gene>
    <name evidence="5" type="primary">csiR_1</name>
    <name evidence="5" type="ORF">BTM25_18360</name>
</gene>
<evidence type="ECO:0000256" key="2">
    <source>
        <dbReference type="ARBA" id="ARBA00023125"/>
    </source>
</evidence>
<accession>A0A2P4UQU1</accession>
<dbReference type="SMART" id="SM00345">
    <property type="entry name" value="HTH_GNTR"/>
    <property type="match status" value="1"/>
</dbReference>
<dbReference type="InterPro" id="IPR036388">
    <property type="entry name" value="WH-like_DNA-bd_sf"/>
</dbReference>
<dbReference type="InterPro" id="IPR000524">
    <property type="entry name" value="Tscrpt_reg_HTH_GntR"/>
</dbReference>
<dbReference type="PANTHER" id="PTHR43537:SF45">
    <property type="entry name" value="GNTR FAMILY REGULATORY PROTEIN"/>
    <property type="match status" value="1"/>
</dbReference>
<dbReference type="SUPFAM" id="SSF48008">
    <property type="entry name" value="GntR ligand-binding domain-like"/>
    <property type="match status" value="1"/>
</dbReference>
<dbReference type="EMBL" id="MTBP01000001">
    <property type="protein sequence ID" value="POM27422.1"/>
    <property type="molecule type" value="Genomic_DNA"/>
</dbReference>
<dbReference type="Pfam" id="PF07729">
    <property type="entry name" value="FCD"/>
    <property type="match status" value="1"/>
</dbReference>
<feature type="domain" description="HTH gntR-type" evidence="4">
    <location>
        <begin position="7"/>
        <end position="74"/>
    </location>
</feature>
<evidence type="ECO:0000313" key="6">
    <source>
        <dbReference type="Proteomes" id="UP000242367"/>
    </source>
</evidence>
<dbReference type="Proteomes" id="UP000242367">
    <property type="component" value="Unassembled WGS sequence"/>
</dbReference>
<sequence length="237" mass="26099">MTTGERDSLRDRAYRTLRDRIIEGGLRPGERLVERDLAAGLGVSRIPLREALRLLAAEGLVVLVPRRGALVSPFTPADVRDLFDVRQSLEVLAARLAAERADADGRERLRLRLVDNRAALRSGDRAAISAANAAFHAEVLELCGNALLTLVVRPLDARMRWLFRLTADLDEDQDAQCAEHGGLYAAIAAGDAAQAADLAERHVLRNRDVTLRLAESWSVPAADPLKITHTRRRRPAE</sequence>
<dbReference type="AlphaFoldDB" id="A0A2P4UQU1"/>
<protein>
    <submittedName>
        <fullName evidence="5">HTH-type transcriptional repressor CsiR</fullName>
    </submittedName>
</protein>
<name>A0A2P4UQU1_9ACTN</name>
<evidence type="ECO:0000256" key="1">
    <source>
        <dbReference type="ARBA" id="ARBA00023015"/>
    </source>
</evidence>
<evidence type="ECO:0000313" key="5">
    <source>
        <dbReference type="EMBL" id="POM27422.1"/>
    </source>
</evidence>
<dbReference type="InterPro" id="IPR036390">
    <property type="entry name" value="WH_DNA-bd_sf"/>
</dbReference>
<dbReference type="CDD" id="cd07377">
    <property type="entry name" value="WHTH_GntR"/>
    <property type="match status" value="1"/>
</dbReference>
<keyword evidence="1" id="KW-0805">Transcription regulation</keyword>
<keyword evidence="2" id="KW-0238">DNA-binding</keyword>
<keyword evidence="6" id="KW-1185">Reference proteome</keyword>
<dbReference type="Pfam" id="PF00392">
    <property type="entry name" value="GntR"/>
    <property type="match status" value="1"/>
</dbReference>